<sequence length="422" mass="42901">MHRLTIALLAALDAAIAAAVGLAVLLAPLTLLWVLAFGLSAEWGSLWPISASLWQFGHAVPVQVVIPDDVLLAVGIPEEGARFALSLPPLAIGLFTVLFAARSGKRAAVANDGIAGVAGGALVFTAISVAVALTGRSGELRTTLWLAIVLPAAAYLAGLLIGAVRYAWVEGDGGVVDRVHDIVDGWGDWSPVPAEALRGSAVVVVALMGAGAVAVVVSVFARAGDVIALFQAARVDALGAFMLTLVHLAYLPTMIVWAVSWLAGPGFAVGTGTAVSPAGTELGVVPGLPALGLLPENAAPWMLVSILVPVGAGALAGWMIRSRLVWEGLGEPLWPRAAIAGGIGLLSAGLAALAAVLTSGSIGPGRLAEVGPHAGGLALAIGLEVLIGAAILLLTPRHRDELAEERTDRWLAEMRASETPVD</sequence>
<feature type="transmembrane region" description="Helical" evidence="1">
    <location>
        <begin position="235"/>
        <end position="259"/>
    </location>
</feature>
<dbReference type="EMBL" id="JBBDGN010000002">
    <property type="protein sequence ID" value="MEJ1090812.1"/>
    <property type="molecule type" value="Genomic_DNA"/>
</dbReference>
<keyword evidence="1" id="KW-0472">Membrane</keyword>
<accession>A0ABU8LJF8</accession>
<evidence type="ECO:0000313" key="3">
    <source>
        <dbReference type="Proteomes" id="UP001366085"/>
    </source>
</evidence>
<protein>
    <submittedName>
        <fullName evidence="2">DUF6350 family protein</fullName>
    </submittedName>
</protein>
<evidence type="ECO:0000256" key="1">
    <source>
        <dbReference type="SAM" id="Phobius"/>
    </source>
</evidence>
<name>A0ABU8LJF8_9MICO</name>
<evidence type="ECO:0000313" key="2">
    <source>
        <dbReference type="EMBL" id="MEJ1090812.1"/>
    </source>
</evidence>
<feature type="transmembrane region" description="Helical" evidence="1">
    <location>
        <begin position="298"/>
        <end position="321"/>
    </location>
</feature>
<feature type="transmembrane region" description="Helical" evidence="1">
    <location>
        <begin position="83"/>
        <end position="101"/>
    </location>
</feature>
<gene>
    <name evidence="2" type="ORF">WDU93_03825</name>
</gene>
<organism evidence="2 3">
    <name type="scientific">Microbacterium istanbulense</name>
    <dbReference type="NCBI Taxonomy" id="3122049"/>
    <lineage>
        <taxon>Bacteria</taxon>
        <taxon>Bacillati</taxon>
        <taxon>Actinomycetota</taxon>
        <taxon>Actinomycetes</taxon>
        <taxon>Micrococcales</taxon>
        <taxon>Microbacteriaceae</taxon>
        <taxon>Microbacterium</taxon>
    </lineage>
</organism>
<keyword evidence="1" id="KW-1133">Transmembrane helix</keyword>
<proteinExistence type="predicted"/>
<dbReference type="RefSeq" id="WP_337317703.1">
    <property type="nucleotide sequence ID" value="NZ_JBBDGN010000002.1"/>
</dbReference>
<feature type="transmembrane region" description="Helical" evidence="1">
    <location>
        <begin position="333"/>
        <end position="357"/>
    </location>
</feature>
<feature type="transmembrane region" description="Helical" evidence="1">
    <location>
        <begin position="113"/>
        <end position="133"/>
    </location>
</feature>
<dbReference type="InterPro" id="IPR045931">
    <property type="entry name" value="DUF6350"/>
</dbReference>
<feature type="transmembrane region" description="Helical" evidence="1">
    <location>
        <begin position="377"/>
        <end position="396"/>
    </location>
</feature>
<feature type="transmembrane region" description="Helical" evidence="1">
    <location>
        <begin position="145"/>
        <end position="168"/>
    </location>
</feature>
<keyword evidence="1" id="KW-0812">Transmembrane</keyword>
<feature type="transmembrane region" description="Helical" evidence="1">
    <location>
        <begin position="201"/>
        <end position="223"/>
    </location>
</feature>
<dbReference type="Pfam" id="PF19877">
    <property type="entry name" value="DUF6350"/>
    <property type="match status" value="1"/>
</dbReference>
<comment type="caution">
    <text evidence="2">The sequence shown here is derived from an EMBL/GenBank/DDBJ whole genome shotgun (WGS) entry which is preliminary data.</text>
</comment>
<keyword evidence="3" id="KW-1185">Reference proteome</keyword>
<reference evidence="2 3" key="1">
    <citation type="submission" date="2024-02" db="EMBL/GenBank/DDBJ databases">
        <authorList>
            <person name="Saticioglu I.B."/>
        </authorList>
    </citation>
    <scope>NUCLEOTIDE SEQUENCE [LARGE SCALE GENOMIC DNA]</scope>
    <source>
        <strain evidence="2 3">Mu-43</strain>
    </source>
</reference>
<dbReference type="Proteomes" id="UP001366085">
    <property type="component" value="Unassembled WGS sequence"/>
</dbReference>